<evidence type="ECO:0000313" key="10">
    <source>
        <dbReference type="EMBL" id="AQS55333.1"/>
    </source>
</evidence>
<dbReference type="PANTHER" id="PTHR43766:SF1">
    <property type="entry name" value="TRYPTOPHAN--TRNA LIGASE, MITOCHONDRIAL"/>
    <property type="match status" value="1"/>
</dbReference>
<keyword evidence="5 8" id="KW-0648">Protein biosynthesis</keyword>
<dbReference type="CDD" id="cd00806">
    <property type="entry name" value="TrpRS_core"/>
    <property type="match status" value="1"/>
</dbReference>
<dbReference type="Gene3D" id="3.40.50.620">
    <property type="entry name" value="HUPs"/>
    <property type="match status" value="1"/>
</dbReference>
<dbReference type="EMBL" id="CP019699">
    <property type="protein sequence ID" value="AQS55333.1"/>
    <property type="molecule type" value="Genomic_DNA"/>
</dbReference>
<keyword evidence="11" id="KW-1185">Reference proteome</keyword>
<feature type="binding site" evidence="8">
    <location>
        <begin position="144"/>
        <end position="146"/>
    </location>
    <ligand>
        <name>ATP</name>
        <dbReference type="ChEBI" id="CHEBI:30616"/>
    </ligand>
</feature>
<dbReference type="STRING" id="1471761.B0W44_05590"/>
<comment type="subcellular location">
    <subcellularLocation>
        <location evidence="8">Cytoplasm</location>
    </subcellularLocation>
</comment>
<dbReference type="GO" id="GO:0004830">
    <property type="term" value="F:tryptophan-tRNA ligase activity"/>
    <property type="evidence" value="ECO:0007669"/>
    <property type="project" value="UniProtKB-UniRule"/>
</dbReference>
<evidence type="ECO:0000256" key="5">
    <source>
        <dbReference type="ARBA" id="ARBA00022917"/>
    </source>
</evidence>
<name>A0A1U9K5N6_9BACL</name>
<dbReference type="HAMAP" id="MF_00140_B">
    <property type="entry name" value="Trp_tRNA_synth_B"/>
    <property type="match status" value="1"/>
</dbReference>
<dbReference type="InterPro" id="IPR024109">
    <property type="entry name" value="Trp-tRNA-ligase_bac-type"/>
</dbReference>
<comment type="function">
    <text evidence="8">Catalyzes the attachment of tryptophan to tRNA(Trp).</text>
</comment>
<evidence type="ECO:0000313" key="11">
    <source>
        <dbReference type="Proteomes" id="UP000188603"/>
    </source>
</evidence>
<dbReference type="InterPro" id="IPR001412">
    <property type="entry name" value="aa-tRNA-synth_I_CS"/>
</dbReference>
<dbReference type="InterPro" id="IPR002306">
    <property type="entry name" value="Trp-tRNA-ligase"/>
</dbReference>
<keyword evidence="2 8" id="KW-0436">Ligase</keyword>
<evidence type="ECO:0000256" key="8">
    <source>
        <dbReference type="HAMAP-Rule" id="MF_00140"/>
    </source>
</evidence>
<dbReference type="PROSITE" id="PS00178">
    <property type="entry name" value="AA_TRNA_LIGASE_I"/>
    <property type="match status" value="1"/>
</dbReference>
<evidence type="ECO:0000256" key="6">
    <source>
        <dbReference type="ARBA" id="ARBA00023146"/>
    </source>
</evidence>
<feature type="binding site" evidence="8">
    <location>
        <begin position="9"/>
        <end position="11"/>
    </location>
    <ligand>
        <name>ATP</name>
        <dbReference type="ChEBI" id="CHEBI:30616"/>
    </ligand>
</feature>
<proteinExistence type="inferred from homology"/>
<evidence type="ECO:0000256" key="9">
    <source>
        <dbReference type="RuleBase" id="RU363036"/>
    </source>
</evidence>
<evidence type="ECO:0000256" key="7">
    <source>
        <dbReference type="ARBA" id="ARBA00049929"/>
    </source>
</evidence>
<feature type="binding site" evidence="8">
    <location>
        <begin position="192"/>
        <end position="196"/>
    </location>
    <ligand>
        <name>ATP</name>
        <dbReference type="ChEBI" id="CHEBI:30616"/>
    </ligand>
</feature>
<dbReference type="KEGG" id="ntr:B0W44_05590"/>
<dbReference type="AlphaFoldDB" id="A0A1U9K5N6"/>
<dbReference type="GO" id="GO:0005524">
    <property type="term" value="F:ATP binding"/>
    <property type="evidence" value="ECO:0007669"/>
    <property type="project" value="UniProtKB-UniRule"/>
</dbReference>
<organism evidence="10 11">
    <name type="scientific">Novibacillus thermophilus</name>
    <dbReference type="NCBI Taxonomy" id="1471761"/>
    <lineage>
        <taxon>Bacteria</taxon>
        <taxon>Bacillati</taxon>
        <taxon>Bacillota</taxon>
        <taxon>Bacilli</taxon>
        <taxon>Bacillales</taxon>
        <taxon>Thermoactinomycetaceae</taxon>
        <taxon>Novibacillus</taxon>
    </lineage>
</organism>
<dbReference type="InterPro" id="IPR050203">
    <property type="entry name" value="Trp-tRNA_synthetase"/>
</dbReference>
<dbReference type="Pfam" id="PF00579">
    <property type="entry name" value="tRNA-synt_1b"/>
    <property type="match status" value="1"/>
</dbReference>
<feature type="short sequence motif" description="'KMSKS' region" evidence="8">
    <location>
        <begin position="192"/>
        <end position="196"/>
    </location>
</feature>
<keyword evidence="6 8" id="KW-0030">Aminoacyl-tRNA synthetase</keyword>
<evidence type="ECO:0000256" key="1">
    <source>
        <dbReference type="ARBA" id="ARBA00005594"/>
    </source>
</evidence>
<feature type="binding site" evidence="8">
    <location>
        <position position="132"/>
    </location>
    <ligand>
        <name>L-tryptophan</name>
        <dbReference type="ChEBI" id="CHEBI:57912"/>
    </ligand>
</feature>
<dbReference type="FunFam" id="1.10.240.10:FF:000002">
    <property type="entry name" value="Tryptophan--tRNA ligase"/>
    <property type="match status" value="1"/>
</dbReference>
<gene>
    <name evidence="8" type="primary">trpS</name>
    <name evidence="10" type="ORF">B0W44_05590</name>
</gene>
<dbReference type="SUPFAM" id="SSF52374">
    <property type="entry name" value="Nucleotidylyl transferase"/>
    <property type="match status" value="1"/>
</dbReference>
<protein>
    <recommendedName>
        <fullName evidence="8">Tryptophan--tRNA ligase</fullName>
        <ecNumber evidence="8">6.1.1.2</ecNumber>
    </recommendedName>
    <alternativeName>
        <fullName evidence="8">Tryptophanyl-tRNA synthetase</fullName>
        <shortName evidence="8">TrpRS</shortName>
    </alternativeName>
</protein>
<comment type="catalytic activity">
    <reaction evidence="7 8">
        <text>tRNA(Trp) + L-tryptophan + ATP = L-tryptophyl-tRNA(Trp) + AMP + diphosphate + H(+)</text>
        <dbReference type="Rhea" id="RHEA:24080"/>
        <dbReference type="Rhea" id="RHEA-COMP:9671"/>
        <dbReference type="Rhea" id="RHEA-COMP:9705"/>
        <dbReference type="ChEBI" id="CHEBI:15378"/>
        <dbReference type="ChEBI" id="CHEBI:30616"/>
        <dbReference type="ChEBI" id="CHEBI:33019"/>
        <dbReference type="ChEBI" id="CHEBI:57912"/>
        <dbReference type="ChEBI" id="CHEBI:78442"/>
        <dbReference type="ChEBI" id="CHEBI:78535"/>
        <dbReference type="ChEBI" id="CHEBI:456215"/>
        <dbReference type="EC" id="6.1.1.2"/>
    </reaction>
</comment>
<dbReference type="GO" id="GO:0006436">
    <property type="term" value="P:tryptophanyl-tRNA aminoacylation"/>
    <property type="evidence" value="ECO:0007669"/>
    <property type="project" value="UniProtKB-UniRule"/>
</dbReference>
<dbReference type="GO" id="GO:0005829">
    <property type="term" value="C:cytosol"/>
    <property type="evidence" value="ECO:0007669"/>
    <property type="project" value="TreeGrafter"/>
</dbReference>
<feature type="short sequence motif" description="'HIGH' region" evidence="8">
    <location>
        <begin position="10"/>
        <end position="18"/>
    </location>
</feature>
<comment type="subunit">
    <text evidence="8">Homodimer.</text>
</comment>
<keyword evidence="8" id="KW-0963">Cytoplasm</keyword>
<dbReference type="InterPro" id="IPR002305">
    <property type="entry name" value="aa-tRNA-synth_Ic"/>
</dbReference>
<dbReference type="PRINTS" id="PR01039">
    <property type="entry name" value="TRNASYNTHTRP"/>
</dbReference>
<sequence length="325" mass="36882">MKRVFSGVQPSGRIHLGNYIGALQRFKQFQEENEAFYCVVNLHAMTVPHDPQELREKTLELAALYLAIGLDPKKSVLFVQSDVPAHAELAWMLQCVTYMGEANRMTQFKEKSEGKDSVSVGLFTYPVLMAADILLYQTDYVPVGEDQKQHLELTRDLANRFNQRFGETFKVPEPKIEKVGARIMALDNPTKKMSKSAKTEWNNIAVLDPPSVIQKKLMRAVTDSENEIRYDPERKPGVSNLLTIYSLLAGKSIKELERMYRGEGYGRLKKDLVDVVVGEFEPIQKRYEDIRNSGEVEAILAEGAERAKEIAHQTLQDVKEKMGLS</sequence>
<dbReference type="OrthoDB" id="9801042at2"/>
<evidence type="ECO:0000256" key="2">
    <source>
        <dbReference type="ARBA" id="ARBA00022598"/>
    </source>
</evidence>
<evidence type="ECO:0000256" key="3">
    <source>
        <dbReference type="ARBA" id="ARBA00022741"/>
    </source>
</evidence>
<keyword evidence="4 8" id="KW-0067">ATP-binding</keyword>
<dbReference type="InterPro" id="IPR014729">
    <property type="entry name" value="Rossmann-like_a/b/a_fold"/>
</dbReference>
<comment type="similarity">
    <text evidence="1 8 9">Belongs to the class-I aminoacyl-tRNA synthetase family.</text>
</comment>
<dbReference type="RefSeq" id="WP_077719152.1">
    <property type="nucleotide sequence ID" value="NZ_CP019699.1"/>
</dbReference>
<feature type="binding site" evidence="8">
    <location>
        <position position="183"/>
    </location>
    <ligand>
        <name>ATP</name>
        <dbReference type="ChEBI" id="CHEBI:30616"/>
    </ligand>
</feature>
<keyword evidence="3 8" id="KW-0547">Nucleotide-binding</keyword>
<dbReference type="Gene3D" id="1.10.240.10">
    <property type="entry name" value="Tyrosyl-Transfer RNA Synthetase"/>
    <property type="match status" value="1"/>
</dbReference>
<reference evidence="10 11" key="1">
    <citation type="journal article" date="2015" name="Int. J. Syst. Evol. Microbiol.">
        <title>Novibacillus thermophilus gen. nov., sp. nov., a Gram-staining-negative and moderately thermophilic member of the family Thermoactinomycetaceae.</title>
        <authorList>
            <person name="Yang G."/>
            <person name="Chen J."/>
            <person name="Zhou S."/>
        </authorList>
    </citation>
    <scope>NUCLEOTIDE SEQUENCE [LARGE SCALE GENOMIC DNA]</scope>
    <source>
        <strain evidence="10 11">SG-1</strain>
    </source>
</reference>
<dbReference type="Proteomes" id="UP000188603">
    <property type="component" value="Chromosome"/>
</dbReference>
<evidence type="ECO:0000256" key="4">
    <source>
        <dbReference type="ARBA" id="ARBA00022840"/>
    </source>
</evidence>
<accession>A0A1U9K5N6</accession>
<dbReference type="EC" id="6.1.1.2" evidence="8"/>
<dbReference type="NCBIfam" id="TIGR00233">
    <property type="entry name" value="trpS"/>
    <property type="match status" value="1"/>
</dbReference>
<dbReference type="PANTHER" id="PTHR43766">
    <property type="entry name" value="TRYPTOPHAN--TRNA LIGASE, MITOCHONDRIAL"/>
    <property type="match status" value="1"/>
</dbReference>
<feature type="binding site" evidence="8">
    <location>
        <begin position="17"/>
        <end position="18"/>
    </location>
    <ligand>
        <name>ATP</name>
        <dbReference type="ChEBI" id="CHEBI:30616"/>
    </ligand>
</feature>